<dbReference type="InterPro" id="IPR046919">
    <property type="entry name" value="ABC-3C_CTD10"/>
</dbReference>
<dbReference type="Pfam" id="PF20275">
    <property type="entry name" value="CTD10"/>
    <property type="match status" value="1"/>
</dbReference>
<feature type="domain" description="ABC-three component systems C-terminal" evidence="3">
    <location>
        <begin position="276"/>
        <end position="402"/>
    </location>
</feature>
<accession>A0ABS0DGQ1</accession>
<organism evidence="4 5">
    <name type="scientific">Nocardia higoensis</name>
    <dbReference type="NCBI Taxonomy" id="228599"/>
    <lineage>
        <taxon>Bacteria</taxon>
        <taxon>Bacillati</taxon>
        <taxon>Actinomycetota</taxon>
        <taxon>Actinomycetes</taxon>
        <taxon>Mycobacteriales</taxon>
        <taxon>Nocardiaceae</taxon>
        <taxon>Nocardia</taxon>
    </lineage>
</organism>
<dbReference type="InterPro" id="IPR018760">
    <property type="entry name" value="DUF2326"/>
</dbReference>
<evidence type="ECO:0000313" key="4">
    <source>
        <dbReference type="EMBL" id="MBF6357305.1"/>
    </source>
</evidence>
<keyword evidence="5" id="KW-1185">Reference proteome</keyword>
<keyword evidence="1" id="KW-0175">Coiled coil</keyword>
<reference evidence="4 5" key="1">
    <citation type="submission" date="2020-10" db="EMBL/GenBank/DDBJ databases">
        <title>Identification of Nocardia species via Next-generation sequencing and recognition of intraspecies genetic diversity.</title>
        <authorList>
            <person name="Li P."/>
            <person name="Li P."/>
            <person name="Lu B."/>
        </authorList>
    </citation>
    <scope>NUCLEOTIDE SEQUENCE [LARGE SCALE GENOMIC DNA]</scope>
    <source>
        <strain evidence="4 5">BJ06-0143</strain>
    </source>
</reference>
<gene>
    <name evidence="4" type="ORF">IU449_22625</name>
</gene>
<feature type="domain" description="DUF2326" evidence="2">
    <location>
        <begin position="445"/>
        <end position="582"/>
    </location>
</feature>
<evidence type="ECO:0000313" key="5">
    <source>
        <dbReference type="Proteomes" id="UP000707731"/>
    </source>
</evidence>
<feature type="coiled-coil region" evidence="1">
    <location>
        <begin position="376"/>
        <end position="403"/>
    </location>
</feature>
<sequence>MFLSELTCSDPRFKTLNFRSGLNILVADRTEVSDQGESRNSSGKTSFVKILRYLVGGDLPSELRSAQLAQHVFTAHLNLPVSDDSEPALVSVSRAVQAGNRVQVLGWAGRSSPLGSELRVDEWKDLQARHLFHIPANAERPTTSQLWAQLIRTHFGNPVKSFPAESDWESGVRLGFMLGLAPETLGRAGEIDRLDKQGRAIRKAVKEGVFTHLSLDESDLRAQLAIARRRRDRLQEDLHSFQVDEQYSEHQREADRLTRDIERLNDEGLSLQRRTREIEQALRDEVSATSSGELTEKVKRVYAEIGLVLPESVTRRYFEVAAFHESIVRNRRIFLQQELDIAQSRLAAIDRERRDLGHRRSQVIRLLRDTVALDTFLSAQQDLATLEADVADIERRLDAAQSISSINDTIKIKTAELVAAVRAETHERANQLDESISLFNELGAEIYSDRDASLYIAPSSKGILKVEPRISGDASTGVRSVETFMLDLVCTLASIKAGRGPRILVHDSHLFDAIDSRQVASCLNIGARLADKHGFQYIVALNSDFLGSVETQSERAFDAGPYILDQRLTDETETGGLFGFRFD</sequence>
<evidence type="ECO:0000259" key="3">
    <source>
        <dbReference type="Pfam" id="PF20275"/>
    </source>
</evidence>
<feature type="coiled-coil region" evidence="1">
    <location>
        <begin position="217"/>
        <end position="281"/>
    </location>
</feature>
<dbReference type="EMBL" id="JADLQN010000005">
    <property type="protein sequence ID" value="MBF6357305.1"/>
    <property type="molecule type" value="Genomic_DNA"/>
</dbReference>
<name>A0ABS0DGQ1_9NOCA</name>
<dbReference type="Pfam" id="PF10088">
    <property type="entry name" value="DUF2326"/>
    <property type="match status" value="1"/>
</dbReference>
<dbReference type="Proteomes" id="UP000707731">
    <property type="component" value="Unassembled WGS sequence"/>
</dbReference>
<proteinExistence type="predicted"/>
<comment type="caution">
    <text evidence="4">The sequence shown here is derived from an EMBL/GenBank/DDBJ whole genome shotgun (WGS) entry which is preliminary data.</text>
</comment>
<protein>
    <submittedName>
        <fullName evidence="4">DUF2326 domain-containing protein</fullName>
    </submittedName>
</protein>
<evidence type="ECO:0000259" key="2">
    <source>
        <dbReference type="Pfam" id="PF10088"/>
    </source>
</evidence>
<evidence type="ECO:0000256" key="1">
    <source>
        <dbReference type="SAM" id="Coils"/>
    </source>
</evidence>